<organism evidence="1 4">
    <name type="scientific">Thioalkalivibrio nitratireducens (strain DSM 14787 / UNIQEM 213 / ALEN2)</name>
    <dbReference type="NCBI Taxonomy" id="1255043"/>
    <lineage>
        <taxon>Bacteria</taxon>
        <taxon>Pseudomonadati</taxon>
        <taxon>Pseudomonadota</taxon>
        <taxon>Gammaproteobacteria</taxon>
        <taxon>Chromatiales</taxon>
        <taxon>Ectothiorhodospiraceae</taxon>
        <taxon>Thioalkalivibrio</taxon>
    </lineage>
</organism>
<protein>
    <submittedName>
        <fullName evidence="1">Uncharacterized protein</fullName>
    </submittedName>
</protein>
<dbReference type="KEGG" id="tni:TVNIR_3279"/>
<dbReference type="KEGG" id="tni:TVNIR_0785"/>
<sequence length="52" mass="5671">MWQVLGARFLPPVAVVRLPAGLLERIPGQGQAPLLALLTWLWPLTVTAPEGR</sequence>
<dbReference type="AlphaFoldDB" id="L0DS48"/>
<dbReference type="EMBL" id="CP003989">
    <property type="protein sequence ID" value="AGA31833.1"/>
    <property type="molecule type" value="Genomic_DNA"/>
</dbReference>
<evidence type="ECO:0000313" key="3">
    <source>
        <dbReference type="EMBL" id="AGA34916.1"/>
    </source>
</evidence>
<accession>L0DS48</accession>
<dbReference type="KEGG" id="tni:TVNIR_0120"/>
<keyword evidence="4" id="KW-1185">Reference proteome</keyword>
<dbReference type="PATRIC" id="fig|1255043.3.peg.120"/>
<evidence type="ECO:0000313" key="2">
    <source>
        <dbReference type="EMBL" id="AGA32476.1"/>
    </source>
</evidence>
<dbReference type="Proteomes" id="UP000010809">
    <property type="component" value="Chromosome"/>
</dbReference>
<evidence type="ECO:0000313" key="4">
    <source>
        <dbReference type="Proteomes" id="UP000010809"/>
    </source>
</evidence>
<dbReference type="HOGENOM" id="CLU_3085793_0_0_6"/>
<proteinExistence type="predicted"/>
<reference evidence="4" key="1">
    <citation type="submission" date="2012-12" db="EMBL/GenBank/DDBJ databases">
        <title>Complete sequence of Thioalkalivibrio nitratireducens.</title>
        <authorList>
            <person name="Tikhonova T.V."/>
            <person name="Pavlov A.R."/>
            <person name="Beletsky A.V."/>
            <person name="Mardanov A.V."/>
            <person name="Sorokin D.Y."/>
            <person name="Ravin N.V."/>
            <person name="Popov V.O."/>
        </authorList>
    </citation>
    <scope>NUCLEOTIDE SEQUENCE [LARGE SCALE GENOMIC DNA]</scope>
    <source>
        <strain evidence="4">DSM 14787 / UNIQEM 213 / ALEN2</strain>
    </source>
</reference>
<dbReference type="STRING" id="1255043.TVNIR_0120"/>
<reference evidence="1" key="2">
    <citation type="submission" date="2015-12" db="EMBL/GenBank/DDBJ databases">
        <authorList>
            <person name="Shamseldin A."/>
            <person name="Moawad H."/>
            <person name="Abd El-Rahim W.M."/>
            <person name="Sadowsky M.J."/>
        </authorList>
    </citation>
    <scope>NUCLEOTIDE SEQUENCE</scope>
    <source>
        <strain evidence="1">DSM 14787</strain>
    </source>
</reference>
<name>L0DS48_THIND</name>
<dbReference type="EMBL" id="CP003989">
    <property type="protein sequence ID" value="AGA32476.1"/>
    <property type="molecule type" value="Genomic_DNA"/>
</dbReference>
<evidence type="ECO:0000313" key="1">
    <source>
        <dbReference type="EMBL" id="AGA31833.1"/>
    </source>
</evidence>
<dbReference type="EMBL" id="CP003989">
    <property type="protein sequence ID" value="AGA34916.1"/>
    <property type="molecule type" value="Genomic_DNA"/>
</dbReference>
<gene>
    <name evidence="1" type="ordered locus">TVNIR_0120</name>
    <name evidence="2" type="ordered locus">TVNIR_0785</name>
    <name evidence="3" type="ordered locus">TVNIR_3279</name>
</gene>